<comment type="similarity">
    <text evidence="1">Belongs to the LysR transcriptional regulatory family.</text>
</comment>
<keyword evidence="2" id="KW-0805">Transcription regulation</keyword>
<keyword evidence="7" id="KW-1185">Reference proteome</keyword>
<dbReference type="Gene3D" id="1.10.10.10">
    <property type="entry name" value="Winged helix-like DNA-binding domain superfamily/Winged helix DNA-binding domain"/>
    <property type="match status" value="1"/>
</dbReference>
<evidence type="ECO:0000256" key="3">
    <source>
        <dbReference type="ARBA" id="ARBA00023125"/>
    </source>
</evidence>
<dbReference type="SUPFAM" id="SSF53850">
    <property type="entry name" value="Periplasmic binding protein-like II"/>
    <property type="match status" value="1"/>
</dbReference>
<dbReference type="EMBL" id="MLCB01000180">
    <property type="protein sequence ID" value="OJI92467.1"/>
    <property type="molecule type" value="Genomic_DNA"/>
</dbReference>
<dbReference type="InterPro" id="IPR036388">
    <property type="entry name" value="WH-like_DNA-bd_sf"/>
</dbReference>
<dbReference type="GO" id="GO:0006351">
    <property type="term" value="P:DNA-templated transcription"/>
    <property type="evidence" value="ECO:0007669"/>
    <property type="project" value="TreeGrafter"/>
</dbReference>
<keyword evidence="4" id="KW-0804">Transcription</keyword>
<evidence type="ECO:0000256" key="2">
    <source>
        <dbReference type="ARBA" id="ARBA00023015"/>
    </source>
</evidence>
<dbReference type="InterPro" id="IPR058163">
    <property type="entry name" value="LysR-type_TF_proteobact-type"/>
</dbReference>
<dbReference type="InterPro" id="IPR036390">
    <property type="entry name" value="WH_DNA-bd_sf"/>
</dbReference>
<name>A0A1L9NT79_9RHOB</name>
<evidence type="ECO:0000256" key="1">
    <source>
        <dbReference type="ARBA" id="ARBA00009437"/>
    </source>
</evidence>
<dbReference type="STRING" id="696762.PFRI_32980"/>
<evidence type="ECO:0000313" key="7">
    <source>
        <dbReference type="Proteomes" id="UP000184514"/>
    </source>
</evidence>
<dbReference type="SUPFAM" id="SSF46785">
    <property type="entry name" value="Winged helix' DNA-binding domain"/>
    <property type="match status" value="1"/>
</dbReference>
<protein>
    <submittedName>
        <fullName evidence="6">DNA-binding transcriptional activator GcvA</fullName>
    </submittedName>
</protein>
<evidence type="ECO:0000313" key="6">
    <source>
        <dbReference type="EMBL" id="OJI92467.1"/>
    </source>
</evidence>
<dbReference type="PANTHER" id="PTHR30537">
    <property type="entry name" value="HTH-TYPE TRANSCRIPTIONAL REGULATOR"/>
    <property type="match status" value="1"/>
</dbReference>
<dbReference type="Pfam" id="PF03466">
    <property type="entry name" value="LysR_substrate"/>
    <property type="match status" value="1"/>
</dbReference>
<proteinExistence type="inferred from homology"/>
<gene>
    <name evidence="6" type="ORF">PFRI_32980</name>
</gene>
<dbReference type="PANTHER" id="PTHR30537:SF3">
    <property type="entry name" value="TRANSCRIPTIONAL REGULATORY PROTEIN"/>
    <property type="match status" value="1"/>
</dbReference>
<dbReference type="Pfam" id="PF00126">
    <property type="entry name" value="HTH_1"/>
    <property type="match status" value="1"/>
</dbReference>
<dbReference type="PROSITE" id="PS50931">
    <property type="entry name" value="HTH_LYSR"/>
    <property type="match status" value="1"/>
</dbReference>
<feature type="domain" description="HTH lysR-type" evidence="5">
    <location>
        <begin position="27"/>
        <end position="83"/>
    </location>
</feature>
<dbReference type="GO" id="GO:0043565">
    <property type="term" value="F:sequence-specific DNA binding"/>
    <property type="evidence" value="ECO:0007669"/>
    <property type="project" value="TreeGrafter"/>
</dbReference>
<dbReference type="Proteomes" id="UP000184514">
    <property type="component" value="Unassembled WGS sequence"/>
</dbReference>
<accession>A0A1L9NT79</accession>
<keyword evidence="3 6" id="KW-0238">DNA-binding</keyword>
<sequence length="200" mass="22318">MSVSFPEGLELNWFTQTEPNGADMNKNWEDLKYLIALERTGSLTAAAKSLRTSSTTVSRKVSAISDRFEQPIFLKNQNSWELTALGRRLFDVGIKLEAALDAISLSIAEAEEIGQIRITSLDFLNRTVLFPNLKSFHEDHPSLNLDLHSSNSNLSLAFGEADIAIRLARPTSGRLQARKLLDMKYSFYAPEGGNVKEWIG</sequence>
<dbReference type="GO" id="GO:0003700">
    <property type="term" value="F:DNA-binding transcription factor activity"/>
    <property type="evidence" value="ECO:0007669"/>
    <property type="project" value="InterPro"/>
</dbReference>
<evidence type="ECO:0000256" key="4">
    <source>
        <dbReference type="ARBA" id="ARBA00023163"/>
    </source>
</evidence>
<dbReference type="OrthoDB" id="7768317at2"/>
<dbReference type="InterPro" id="IPR005119">
    <property type="entry name" value="LysR_subst-bd"/>
</dbReference>
<evidence type="ECO:0000259" key="5">
    <source>
        <dbReference type="PROSITE" id="PS50931"/>
    </source>
</evidence>
<dbReference type="InterPro" id="IPR000847">
    <property type="entry name" value="LysR_HTH_N"/>
</dbReference>
<comment type="caution">
    <text evidence="6">The sequence shown here is derived from an EMBL/GenBank/DDBJ whole genome shotgun (WGS) entry which is preliminary data.</text>
</comment>
<organism evidence="6 7">
    <name type="scientific">Planktotalea frisia</name>
    <dbReference type="NCBI Taxonomy" id="696762"/>
    <lineage>
        <taxon>Bacteria</taxon>
        <taxon>Pseudomonadati</taxon>
        <taxon>Pseudomonadota</taxon>
        <taxon>Alphaproteobacteria</taxon>
        <taxon>Rhodobacterales</taxon>
        <taxon>Paracoccaceae</taxon>
        <taxon>Planktotalea</taxon>
    </lineage>
</organism>
<dbReference type="AlphaFoldDB" id="A0A1L9NT79"/>
<reference evidence="6 7" key="1">
    <citation type="submission" date="2016-10" db="EMBL/GenBank/DDBJ databases">
        <title>Genome sequence of Planktotalea frisia SH6-1.</title>
        <authorList>
            <person name="Poehlein A."/>
            <person name="Bakenhus I."/>
            <person name="Voget S."/>
            <person name="Brinkhoff T."/>
            <person name="Simon M."/>
        </authorList>
    </citation>
    <scope>NUCLEOTIDE SEQUENCE [LARGE SCALE GENOMIC DNA]</scope>
    <source>
        <strain evidence="6 7">SH6-1</strain>
    </source>
</reference>
<dbReference type="Gene3D" id="3.40.190.10">
    <property type="entry name" value="Periplasmic binding protein-like II"/>
    <property type="match status" value="1"/>
</dbReference>
<dbReference type="RefSeq" id="WP_072631806.1">
    <property type="nucleotide sequence ID" value="NZ_MLCB01000180.1"/>
</dbReference>